<organism evidence="1 2">
    <name type="scientific">Aquimarina aggregata</name>
    <dbReference type="NCBI Taxonomy" id="1642818"/>
    <lineage>
        <taxon>Bacteria</taxon>
        <taxon>Pseudomonadati</taxon>
        <taxon>Bacteroidota</taxon>
        <taxon>Flavobacteriia</taxon>
        <taxon>Flavobacteriales</taxon>
        <taxon>Flavobacteriaceae</taxon>
        <taxon>Aquimarina</taxon>
    </lineage>
</organism>
<protein>
    <recommendedName>
        <fullName evidence="3">DUF3887 domain-containing protein</fullName>
    </recommendedName>
</protein>
<dbReference type="Gene3D" id="3.10.450.590">
    <property type="match status" value="1"/>
</dbReference>
<evidence type="ECO:0000313" key="1">
    <source>
        <dbReference type="EMBL" id="KZS42613.1"/>
    </source>
</evidence>
<reference evidence="1 2" key="1">
    <citation type="submission" date="2016-01" db="EMBL/GenBank/DDBJ databases">
        <title>The draft genome sequence of Aquimarina sp. RZW4-3-2.</title>
        <authorList>
            <person name="Wang Y."/>
        </authorList>
    </citation>
    <scope>NUCLEOTIDE SEQUENCE [LARGE SCALE GENOMIC DNA]</scope>
    <source>
        <strain evidence="1 2">RZW4-3-2</strain>
    </source>
</reference>
<dbReference type="Proteomes" id="UP000076715">
    <property type="component" value="Unassembled WGS sequence"/>
</dbReference>
<gene>
    <name evidence="1" type="ORF">AWE51_03975</name>
</gene>
<accession>A0A163CP35</accession>
<proteinExistence type="predicted"/>
<keyword evidence="2" id="KW-1185">Reference proteome</keyword>
<comment type="caution">
    <text evidence="1">The sequence shown here is derived from an EMBL/GenBank/DDBJ whole genome shotgun (WGS) entry which is preliminary data.</text>
</comment>
<evidence type="ECO:0008006" key="3">
    <source>
        <dbReference type="Google" id="ProtNLM"/>
    </source>
</evidence>
<name>A0A163CP35_9FLAO</name>
<dbReference type="RefSeq" id="WP_066310664.1">
    <property type="nucleotide sequence ID" value="NZ_CANLSS010000001.1"/>
</dbReference>
<evidence type="ECO:0000313" key="2">
    <source>
        <dbReference type="Proteomes" id="UP000076715"/>
    </source>
</evidence>
<dbReference type="OrthoDB" id="1164381at2"/>
<dbReference type="EMBL" id="LQRT01000002">
    <property type="protein sequence ID" value="KZS42613.1"/>
    <property type="molecule type" value="Genomic_DNA"/>
</dbReference>
<sequence>MKKITYLFFLFLVHFGFSQTQEDFEKNMKTIVESMKIDQTDKIFDMFSADLQKTLTKEKLKEIVGAAIKEFGKPIEFDFMLDDNGLRRYLIQTDRDSFMLDVAMSADLKINKLQIE</sequence>
<dbReference type="AlphaFoldDB" id="A0A163CP35"/>